<sequence length="66" mass="7076">MNPYGLSHQVRLPEVFTAPLAGVAYDPISQLNMTGGQPLAQQPGLMRQCSVTYGTPNRDNKTDDGG</sequence>
<protein>
    <submittedName>
        <fullName evidence="1">Uncharacterized protein</fullName>
    </submittedName>
</protein>
<evidence type="ECO:0000313" key="2">
    <source>
        <dbReference type="Proteomes" id="UP000805614"/>
    </source>
</evidence>
<reference evidence="1 2" key="1">
    <citation type="submission" date="2020-06" db="EMBL/GenBank/DDBJ databases">
        <title>Actinomadura xiongansis sp. nov., isolated from soil of Baiyangdian.</title>
        <authorList>
            <person name="Zhang X."/>
        </authorList>
    </citation>
    <scope>NUCLEOTIDE SEQUENCE [LARGE SCALE GENOMIC DNA]</scope>
    <source>
        <strain evidence="1 2">HBUM206468</strain>
    </source>
</reference>
<keyword evidence="2" id="KW-1185">Reference proteome</keyword>
<evidence type="ECO:0000313" key="1">
    <source>
        <dbReference type="EMBL" id="MBC6468738.1"/>
    </source>
</evidence>
<dbReference type="Proteomes" id="UP000805614">
    <property type="component" value="Unassembled WGS sequence"/>
</dbReference>
<organism evidence="1 2">
    <name type="scientific">Actinomadura alba</name>
    <dbReference type="NCBI Taxonomy" id="406431"/>
    <lineage>
        <taxon>Bacteria</taxon>
        <taxon>Bacillati</taxon>
        <taxon>Actinomycetota</taxon>
        <taxon>Actinomycetes</taxon>
        <taxon>Streptosporangiales</taxon>
        <taxon>Thermomonosporaceae</taxon>
        <taxon>Actinomadura</taxon>
    </lineage>
</organism>
<accession>A0ABR7LVN9</accession>
<dbReference type="RefSeq" id="WP_187245791.1">
    <property type="nucleotide sequence ID" value="NZ_BAAAOK010000035.1"/>
</dbReference>
<comment type="caution">
    <text evidence="1">The sequence shown here is derived from an EMBL/GenBank/DDBJ whole genome shotgun (WGS) entry which is preliminary data.</text>
</comment>
<gene>
    <name evidence="1" type="ORF">HKK74_25045</name>
</gene>
<dbReference type="EMBL" id="JABVEC010000021">
    <property type="protein sequence ID" value="MBC6468738.1"/>
    <property type="molecule type" value="Genomic_DNA"/>
</dbReference>
<name>A0ABR7LVN9_9ACTN</name>
<proteinExistence type="predicted"/>